<feature type="region of interest" description="Disordered" evidence="1">
    <location>
        <begin position="1"/>
        <end position="23"/>
    </location>
</feature>
<feature type="compositionally biased region" description="Basic residues" evidence="1">
    <location>
        <begin position="1"/>
        <end position="12"/>
    </location>
</feature>
<dbReference type="OrthoDB" id="4188324at2759"/>
<protein>
    <submittedName>
        <fullName evidence="2">Uncharacterized protein</fullName>
    </submittedName>
</protein>
<sequence>MTVTHVKRKGARGRNPFETGLPKGHFKKVRQQHAKAGPTRKRQAQNTKIGKRTLLNKLIWLFCAEEFDTTPKRWCQTMDASALKAFYDWLHLTHKGRIKAHSVLHSYWRRLKSFYEYFNERAVDGATNKDSLNYINYLGIEVWKLRVLPKDKPPGDRDDIHRILYANWVRCRKTYADERQRLQVSAGILMSLFEEASEGNNNAEDNYENYGQVSEPEPWEIDSQSDAEDIPEERSRTAGTTCDRGSMVQSWLDTCADDGLSATDQRKTELAGIEMSDAQVDFDQGSVSSASIFSKAGDATDIDSECSHNDMKYDMKYPATIDDIEDDESDGDISLSDFRSATDDGYNTGQEKQRVVLWRHISFHIVHIQTPGQPNKLLSKLSILHTKGEDNKPRVKRFIITQHPEPMFDLLGQLLAMAIKDGIFAADFKSLDDIYWHKIPEHRVGMQLKIKRKKLDIPLFREPEKTSTGWRTSIPLKASTWSRILIYLGILAALAYSLTQYVFRRMVINVLNKSTQPSIRDQVADHESNALRYYIHQVVEADVQALVLGMPSDESIQAVAHSLRLEADITAPTDLTDEEKDYITRRPKIQKLAEKSRRLTTMIREAGYSSIAASYGTELYQQKMKVDSKLNRKKIRLRTKFLEYKRKKHFRNADTAEFNRQIHGGKENDGPTPSRLPELQIEERRQIVQLTCTVGIELTREDRFARQCESINLWIKLQDRKESKRIGRHKHQQPSPQADARPPSPMVIIHVNRTVPMKIYEDQCPFCASDMRLPDKERFKRWGRMNRLWDHIEKNIHREELRAYSSGRKPCGLCEQHDQYIPAGIDDFKAHTWSVHNGRFRGLDKRSFPR</sequence>
<dbReference type="VEuPathDB" id="FungiDB:ACJ73_01952"/>
<feature type="region of interest" description="Disordered" evidence="1">
    <location>
        <begin position="213"/>
        <end position="242"/>
    </location>
</feature>
<evidence type="ECO:0000313" key="3">
    <source>
        <dbReference type="Proteomes" id="UP000242791"/>
    </source>
</evidence>
<evidence type="ECO:0000256" key="1">
    <source>
        <dbReference type="SAM" id="MobiDB-lite"/>
    </source>
</evidence>
<feature type="region of interest" description="Disordered" evidence="1">
    <location>
        <begin position="654"/>
        <end position="675"/>
    </location>
</feature>
<comment type="caution">
    <text evidence="2">The sequence shown here is derived from an EMBL/GenBank/DDBJ whole genome shotgun (WGS) entry which is preliminary data.</text>
</comment>
<reference evidence="2 3" key="1">
    <citation type="submission" date="2015-08" db="EMBL/GenBank/DDBJ databases">
        <title>Emmonsia species relationships and genome sequence.</title>
        <authorList>
            <person name="Cuomo C.A."/>
            <person name="Schwartz I.S."/>
            <person name="Kenyon C."/>
            <person name="De Hoog G.S."/>
            <person name="Govender N.P."/>
            <person name="Botha A."/>
            <person name="Moreno L."/>
            <person name="De Vries M."/>
            <person name="Munoz J.F."/>
            <person name="Stielow J.B."/>
        </authorList>
    </citation>
    <scope>NUCLEOTIDE SEQUENCE [LARGE SCALE GENOMIC DNA]</scope>
    <source>
        <strain evidence="2 3">EI222</strain>
    </source>
</reference>
<feature type="region of interest" description="Disordered" evidence="1">
    <location>
        <begin position="722"/>
        <end position="744"/>
    </location>
</feature>
<keyword evidence="3" id="KW-1185">Reference proteome</keyword>
<dbReference type="InterPro" id="IPR021842">
    <property type="entry name" value="DUF3435"/>
</dbReference>
<dbReference type="Pfam" id="PF11917">
    <property type="entry name" value="DUF3435"/>
    <property type="match status" value="1"/>
</dbReference>
<dbReference type="STRING" id="1658174.A0A1J9RGA0"/>
<gene>
    <name evidence="2" type="ORF">ACJ73_01952</name>
</gene>
<accession>A0A1J9RGA0</accession>
<evidence type="ECO:0000313" key="2">
    <source>
        <dbReference type="EMBL" id="OJD26669.1"/>
    </source>
</evidence>
<organism evidence="2 3">
    <name type="scientific">Blastomyces percursus</name>
    <dbReference type="NCBI Taxonomy" id="1658174"/>
    <lineage>
        <taxon>Eukaryota</taxon>
        <taxon>Fungi</taxon>
        <taxon>Dikarya</taxon>
        <taxon>Ascomycota</taxon>
        <taxon>Pezizomycotina</taxon>
        <taxon>Eurotiomycetes</taxon>
        <taxon>Eurotiomycetidae</taxon>
        <taxon>Onygenales</taxon>
        <taxon>Ajellomycetaceae</taxon>
        <taxon>Blastomyces</taxon>
    </lineage>
</organism>
<name>A0A1J9RGA0_9EURO</name>
<dbReference type="EMBL" id="LGTZ01000193">
    <property type="protein sequence ID" value="OJD26669.1"/>
    <property type="molecule type" value="Genomic_DNA"/>
</dbReference>
<dbReference type="Proteomes" id="UP000242791">
    <property type="component" value="Unassembled WGS sequence"/>
</dbReference>
<dbReference type="PANTHER" id="PTHR37535">
    <property type="entry name" value="FLUG DOMAIN PROTEIN"/>
    <property type="match status" value="1"/>
</dbReference>
<proteinExistence type="predicted"/>
<dbReference type="AlphaFoldDB" id="A0A1J9RGA0"/>
<dbReference type="PANTHER" id="PTHR37535:SF3">
    <property type="entry name" value="FLUG DOMAIN-CONTAINING PROTEIN"/>
    <property type="match status" value="1"/>
</dbReference>
<feature type="compositionally biased region" description="Acidic residues" evidence="1">
    <location>
        <begin position="217"/>
        <end position="231"/>
    </location>
</feature>